<dbReference type="SUPFAM" id="SSF51391">
    <property type="entry name" value="Thiamin phosphate synthase"/>
    <property type="match status" value="1"/>
</dbReference>
<dbReference type="Pfam" id="PF08543">
    <property type="entry name" value="Phos_pyr_kin"/>
    <property type="match status" value="1"/>
</dbReference>
<evidence type="ECO:0000313" key="20">
    <source>
        <dbReference type="Proteomes" id="UP000612055"/>
    </source>
</evidence>
<evidence type="ECO:0000313" key="19">
    <source>
        <dbReference type="EMBL" id="KAG2498573.1"/>
    </source>
</evidence>
<keyword evidence="6" id="KW-0547">Nucleotide-binding</keyword>
<dbReference type="InterPro" id="IPR036412">
    <property type="entry name" value="HAD-like_sf"/>
</dbReference>
<dbReference type="OrthoDB" id="10028886at2759"/>
<dbReference type="FunFam" id="3.20.20.70:FF:000096">
    <property type="entry name" value="Thiamine-phosphate synthase"/>
    <property type="match status" value="1"/>
</dbReference>
<evidence type="ECO:0000259" key="18">
    <source>
        <dbReference type="Pfam" id="PF08543"/>
    </source>
</evidence>
<dbReference type="Pfam" id="PF03070">
    <property type="entry name" value="TENA_THI-4"/>
    <property type="match status" value="1"/>
</dbReference>
<name>A0A835Y9K0_9CHLO</name>
<feature type="compositionally biased region" description="Low complexity" evidence="15">
    <location>
        <begin position="171"/>
        <end position="180"/>
    </location>
</feature>
<dbReference type="GO" id="GO:0005524">
    <property type="term" value="F:ATP binding"/>
    <property type="evidence" value="ECO:0007669"/>
    <property type="project" value="UniProtKB-KW"/>
</dbReference>
<dbReference type="GO" id="GO:0004789">
    <property type="term" value="F:thiamine-phosphate diphosphorylase activity"/>
    <property type="evidence" value="ECO:0007669"/>
    <property type="project" value="UniProtKB-EC"/>
</dbReference>
<evidence type="ECO:0000259" key="16">
    <source>
        <dbReference type="Pfam" id="PF02581"/>
    </source>
</evidence>
<dbReference type="GO" id="GO:0009228">
    <property type="term" value="P:thiamine biosynthetic process"/>
    <property type="evidence" value="ECO:0007669"/>
    <property type="project" value="UniProtKB-KW"/>
</dbReference>
<evidence type="ECO:0000256" key="15">
    <source>
        <dbReference type="SAM" id="MobiDB-lite"/>
    </source>
</evidence>
<evidence type="ECO:0000256" key="6">
    <source>
        <dbReference type="ARBA" id="ARBA00022741"/>
    </source>
</evidence>
<keyword evidence="20" id="KW-1185">Reference proteome</keyword>
<sequence>MAANAQGPPSGLPATTGLSLRLWDSVKHEVYMSLHEPFVQAMAQGTLDRRSFQHYVAQDAYFLHHFARAYALALAKAGAEDDATFEALSTLLRGVHAELKLHGAYAEGWGLALAKSQPSPATKAYTDFLYEVAVDPATSVAAVLAAMAPCARLYGFLGCVLARAHPHNLPGAQAGQQQQEGGKEGGKGAEKGEGDEHAKAAAEYREWVRTYCSPEYLAVPDMKEELLDRLAAGEDEAHLQVLYRRAMQLEAEFWAAQPHRPPPRRLRALVVDFDETATPGDTIGALMRLAQEAVAQGRPNVRGDAAWAASAPGRLAEGYVARQRELLASLLPPEGEEPSAPRPFDPSGLASFLTALSDFDESMNAVVEAEGVLAGSTEAEQAAAGAQVALRPHCREALAGALRRGVPVWVVSVNWSHALVRAVLGLPCAGPEAEGPGEGSARSGAVELRCNSLELGPDGLTSGRLTKRVQSARDKQAQMQRIKAKSPTDNDQPPAALVYVGDSASDLAALLDADYGIVVGTNRLLRRVAAAYGIVLRPLAAAPLDPTTVPAGTLYEADGWEEIRAFLFGVERPTDADASASAPVAPGDATGRAKPSAGANGAAHAAGASAAAVGSAAWLPRVLSIAGSDSGGGAGIQADIKAIQARGAFAMTALTALTAQNTRGVAAVHPVPLGFLGEQIDAVLGDLGADAIKTGMLPTAEAVEAVAERIAAHRAALASASPSAPCPPLVVDPVLVSTSGHSLAEGSVAGALLRRLLPMAALATPNIPEAEALLGWGPIASVPDMRRAAQELQEKTGCGAVLVKGGHLRPSHPGPGAHGNGGGGGLTRGWCGTAVPVGGHEAVDVLYDGVRHTELRGAWVDTGNTHGTGCTLASAIAAELAKGLPLLPAVTAARAALAEALRASAPLRLGGGVQRPFHHLHMLPPASAPAPPFTFPASSAAAPYSSLASPAADVGGAGSGDSAGASGAFAPQRRYDPALLRRQLALYAVTDPGCNDRTGRSMAEAVAAAVAGGATIIQLREKDTEGGAFLRAAAEALPICRAAGVPLIINDRVDVALAVGAEGVHVGQGDLPAAVVRALIGPSRILGVSCKTPEEARAAVAAGADYLGSGAALPTGTKDTGVIGWSGIRAVCEAAAPVPVVAIGGVGRDNAGEAVASGCAGVAVVSAIFGALDAEEAARGIREAVEAALQRGVGAEGP</sequence>
<dbReference type="GO" id="GO:0008972">
    <property type="term" value="F:phosphomethylpyrimidine kinase activity"/>
    <property type="evidence" value="ECO:0007669"/>
    <property type="project" value="InterPro"/>
</dbReference>
<dbReference type="InterPro" id="IPR029056">
    <property type="entry name" value="Ribokinase-like"/>
</dbReference>
<dbReference type="UniPathway" id="UPA00060">
    <property type="reaction ID" value="UER00141"/>
</dbReference>
<dbReference type="Pfam" id="PF02581">
    <property type="entry name" value="TMP-TENI"/>
    <property type="match status" value="1"/>
</dbReference>
<feature type="region of interest" description="Disordered" evidence="15">
    <location>
        <begin position="170"/>
        <end position="198"/>
    </location>
</feature>
<evidence type="ECO:0000256" key="4">
    <source>
        <dbReference type="ARBA" id="ARBA00022679"/>
    </source>
</evidence>
<keyword evidence="10" id="KW-0784">Thiamine biosynthesis</keyword>
<dbReference type="InterPro" id="IPR016084">
    <property type="entry name" value="Haem_Oase-like_multi-hlx"/>
</dbReference>
<dbReference type="SUPFAM" id="SSF48613">
    <property type="entry name" value="Heme oxygenase-like"/>
    <property type="match status" value="1"/>
</dbReference>
<dbReference type="InterPro" id="IPR013749">
    <property type="entry name" value="PM/HMP-P_kinase-1"/>
</dbReference>
<dbReference type="InterPro" id="IPR013785">
    <property type="entry name" value="Aldolase_TIM"/>
</dbReference>
<keyword evidence="7" id="KW-0418">Kinase</keyword>
<dbReference type="CDD" id="cd00564">
    <property type="entry name" value="TMP_TenI"/>
    <property type="match status" value="1"/>
</dbReference>
<dbReference type="InterPro" id="IPR004305">
    <property type="entry name" value="Thiaminase-2/PQQC"/>
</dbReference>
<feature type="domain" description="Thiamine phosphate synthase/TenI" evidence="16">
    <location>
        <begin position="986"/>
        <end position="1168"/>
    </location>
</feature>
<accession>A0A835Y9K0</accession>
<keyword evidence="8" id="KW-0067">ATP-binding</keyword>
<dbReference type="InterPro" id="IPR036206">
    <property type="entry name" value="ThiamineP_synth_sf"/>
</dbReference>
<protein>
    <recommendedName>
        <fullName evidence="3">thiamine phosphate synthase</fullName>
        <ecNumber evidence="3">2.5.1.3</ecNumber>
    </recommendedName>
</protein>
<comment type="catalytic activity">
    <reaction evidence="14">
        <text>2-[(2R,5Z)-2-carboxy-4-methylthiazol-5(2H)-ylidene]ethyl phosphate + 4-amino-2-methyl-5-(diphosphooxymethyl)pyrimidine + 2 H(+) = thiamine phosphate + CO2 + diphosphate</text>
        <dbReference type="Rhea" id="RHEA:47844"/>
        <dbReference type="ChEBI" id="CHEBI:15378"/>
        <dbReference type="ChEBI" id="CHEBI:16526"/>
        <dbReference type="ChEBI" id="CHEBI:33019"/>
        <dbReference type="ChEBI" id="CHEBI:37575"/>
        <dbReference type="ChEBI" id="CHEBI:57841"/>
        <dbReference type="ChEBI" id="CHEBI:62899"/>
        <dbReference type="EC" id="2.5.1.3"/>
    </reaction>
</comment>
<keyword evidence="11" id="KW-0511">Multifunctional enzyme</keyword>
<comment type="cofactor">
    <cofactor evidence="1">
        <name>Mg(2+)</name>
        <dbReference type="ChEBI" id="CHEBI:18420"/>
    </cofactor>
</comment>
<feature type="domain" description="Pyridoxamine kinase/Phosphomethylpyrimidine kinase" evidence="18">
    <location>
        <begin position="629"/>
        <end position="910"/>
    </location>
</feature>
<feature type="compositionally biased region" description="Low complexity" evidence="15">
    <location>
        <begin position="577"/>
        <end position="589"/>
    </location>
</feature>
<dbReference type="NCBIfam" id="TIGR00693">
    <property type="entry name" value="thiE"/>
    <property type="match status" value="1"/>
</dbReference>
<evidence type="ECO:0000256" key="10">
    <source>
        <dbReference type="ARBA" id="ARBA00022977"/>
    </source>
</evidence>
<dbReference type="SUPFAM" id="SSF53613">
    <property type="entry name" value="Ribokinase-like"/>
    <property type="match status" value="1"/>
</dbReference>
<dbReference type="GO" id="GO:0046872">
    <property type="term" value="F:metal ion binding"/>
    <property type="evidence" value="ECO:0007669"/>
    <property type="project" value="UniProtKB-KW"/>
</dbReference>
<dbReference type="GO" id="GO:0005829">
    <property type="term" value="C:cytosol"/>
    <property type="evidence" value="ECO:0007669"/>
    <property type="project" value="TreeGrafter"/>
</dbReference>
<evidence type="ECO:0000259" key="17">
    <source>
        <dbReference type="Pfam" id="PF03070"/>
    </source>
</evidence>
<dbReference type="CDD" id="cd19368">
    <property type="entry name" value="TenA_C_AtTH2-like"/>
    <property type="match status" value="1"/>
</dbReference>
<keyword evidence="4" id="KW-0808">Transferase</keyword>
<reference evidence="19" key="1">
    <citation type="journal article" date="2020" name="bioRxiv">
        <title>Comparative genomics of Chlamydomonas.</title>
        <authorList>
            <person name="Craig R.J."/>
            <person name="Hasan A.R."/>
            <person name="Ness R.W."/>
            <person name="Keightley P.D."/>
        </authorList>
    </citation>
    <scope>NUCLEOTIDE SEQUENCE</scope>
    <source>
        <strain evidence="19">CCAP 11/70</strain>
    </source>
</reference>
<dbReference type="Gene3D" id="1.20.910.10">
    <property type="entry name" value="Heme oxygenase-like"/>
    <property type="match status" value="1"/>
</dbReference>
<dbReference type="InterPro" id="IPR022998">
    <property type="entry name" value="ThiamineP_synth_TenI"/>
</dbReference>
<dbReference type="InterPro" id="IPR034291">
    <property type="entry name" value="TMP_synthase"/>
</dbReference>
<dbReference type="Gene3D" id="3.40.1190.20">
    <property type="match status" value="1"/>
</dbReference>
<dbReference type="InterPro" id="IPR004399">
    <property type="entry name" value="HMP/HMP-P_kinase_dom"/>
</dbReference>
<dbReference type="Proteomes" id="UP000612055">
    <property type="component" value="Unassembled WGS sequence"/>
</dbReference>
<dbReference type="GO" id="GO:0009229">
    <property type="term" value="P:thiamine diphosphate biosynthetic process"/>
    <property type="evidence" value="ECO:0007669"/>
    <property type="project" value="UniProtKB-UniPathway"/>
</dbReference>
<evidence type="ECO:0000256" key="13">
    <source>
        <dbReference type="ARBA" id="ARBA00047851"/>
    </source>
</evidence>
<feature type="compositionally biased region" description="Basic and acidic residues" evidence="15">
    <location>
        <begin position="181"/>
        <end position="198"/>
    </location>
</feature>
<evidence type="ECO:0000256" key="2">
    <source>
        <dbReference type="ARBA" id="ARBA00005165"/>
    </source>
</evidence>
<feature type="domain" description="Thiaminase-2/PQQC" evidence="17">
    <location>
        <begin position="35"/>
        <end position="256"/>
    </location>
</feature>
<organism evidence="19 20">
    <name type="scientific">Edaphochlamys debaryana</name>
    <dbReference type="NCBI Taxonomy" id="47281"/>
    <lineage>
        <taxon>Eukaryota</taxon>
        <taxon>Viridiplantae</taxon>
        <taxon>Chlorophyta</taxon>
        <taxon>core chlorophytes</taxon>
        <taxon>Chlorophyceae</taxon>
        <taxon>CS clade</taxon>
        <taxon>Chlamydomonadales</taxon>
        <taxon>Chlamydomonadales incertae sedis</taxon>
        <taxon>Edaphochlamys</taxon>
    </lineage>
</organism>
<dbReference type="EMBL" id="JAEHOE010000009">
    <property type="protein sequence ID" value="KAG2498573.1"/>
    <property type="molecule type" value="Genomic_DNA"/>
</dbReference>
<dbReference type="HAMAP" id="MF_00097">
    <property type="entry name" value="TMP_synthase"/>
    <property type="match status" value="1"/>
</dbReference>
<evidence type="ECO:0000256" key="1">
    <source>
        <dbReference type="ARBA" id="ARBA00001946"/>
    </source>
</evidence>
<dbReference type="InterPro" id="IPR023214">
    <property type="entry name" value="HAD_sf"/>
</dbReference>
<comment type="catalytic activity">
    <reaction evidence="13">
        <text>2-(2-carboxy-4-methylthiazol-5-yl)ethyl phosphate + 4-amino-2-methyl-5-(diphosphooxymethyl)pyrimidine + 2 H(+) = thiamine phosphate + CO2 + diphosphate</text>
        <dbReference type="Rhea" id="RHEA:47848"/>
        <dbReference type="ChEBI" id="CHEBI:15378"/>
        <dbReference type="ChEBI" id="CHEBI:16526"/>
        <dbReference type="ChEBI" id="CHEBI:33019"/>
        <dbReference type="ChEBI" id="CHEBI:37575"/>
        <dbReference type="ChEBI" id="CHEBI:57841"/>
        <dbReference type="ChEBI" id="CHEBI:62890"/>
        <dbReference type="EC" id="2.5.1.3"/>
    </reaction>
</comment>
<dbReference type="PANTHER" id="PTHR20858:SF17">
    <property type="entry name" value="HYDROXYMETHYLPYRIMIDINE_PHOSPHOMETHYLPYRIMIDINE KINASE THI20-RELATED"/>
    <property type="match status" value="1"/>
</dbReference>
<evidence type="ECO:0000256" key="12">
    <source>
        <dbReference type="ARBA" id="ARBA00047334"/>
    </source>
</evidence>
<evidence type="ECO:0000256" key="11">
    <source>
        <dbReference type="ARBA" id="ARBA00023268"/>
    </source>
</evidence>
<dbReference type="Gene3D" id="3.20.20.70">
    <property type="entry name" value="Aldolase class I"/>
    <property type="match status" value="1"/>
</dbReference>
<evidence type="ECO:0000256" key="14">
    <source>
        <dbReference type="ARBA" id="ARBA00047883"/>
    </source>
</evidence>
<comment type="catalytic activity">
    <reaction evidence="12">
        <text>4-methyl-5-(2-phosphooxyethyl)-thiazole + 4-amino-2-methyl-5-(diphosphooxymethyl)pyrimidine + H(+) = thiamine phosphate + diphosphate</text>
        <dbReference type="Rhea" id="RHEA:22328"/>
        <dbReference type="ChEBI" id="CHEBI:15378"/>
        <dbReference type="ChEBI" id="CHEBI:33019"/>
        <dbReference type="ChEBI" id="CHEBI:37575"/>
        <dbReference type="ChEBI" id="CHEBI:57841"/>
        <dbReference type="ChEBI" id="CHEBI:58296"/>
        <dbReference type="EC" id="2.5.1.3"/>
    </reaction>
</comment>
<dbReference type="AlphaFoldDB" id="A0A835Y9K0"/>
<evidence type="ECO:0000256" key="9">
    <source>
        <dbReference type="ARBA" id="ARBA00022842"/>
    </source>
</evidence>
<comment type="caution">
    <text evidence="19">The sequence shown here is derived from an EMBL/GenBank/DDBJ whole genome shotgun (WGS) entry which is preliminary data.</text>
</comment>
<evidence type="ECO:0000256" key="7">
    <source>
        <dbReference type="ARBA" id="ARBA00022777"/>
    </source>
</evidence>
<keyword evidence="9" id="KW-0460">Magnesium</keyword>
<feature type="region of interest" description="Disordered" evidence="15">
    <location>
        <begin position="577"/>
        <end position="598"/>
    </location>
</feature>
<evidence type="ECO:0000256" key="3">
    <source>
        <dbReference type="ARBA" id="ARBA00012830"/>
    </source>
</evidence>
<dbReference type="GO" id="GO:0008902">
    <property type="term" value="F:hydroxymethylpyrimidine kinase activity"/>
    <property type="evidence" value="ECO:0007669"/>
    <property type="project" value="TreeGrafter"/>
</dbReference>
<gene>
    <name evidence="19" type="ORF">HYH03_003324</name>
</gene>
<comment type="pathway">
    <text evidence="2">Cofactor biosynthesis; thiamine diphosphate biosynthesis; thiamine phosphate from 4-amino-2-methyl-5-diphosphomethylpyrimidine and 4-methyl-5-(2-phosphoethyl)-thiazole: step 1/1.</text>
</comment>
<dbReference type="SUPFAM" id="SSF56784">
    <property type="entry name" value="HAD-like"/>
    <property type="match status" value="1"/>
</dbReference>
<dbReference type="Gene3D" id="3.40.50.1000">
    <property type="entry name" value="HAD superfamily/HAD-like"/>
    <property type="match status" value="1"/>
</dbReference>
<dbReference type="PANTHER" id="PTHR20858">
    <property type="entry name" value="PHOSPHOMETHYLPYRIMIDINE KINASE"/>
    <property type="match status" value="1"/>
</dbReference>
<evidence type="ECO:0000256" key="5">
    <source>
        <dbReference type="ARBA" id="ARBA00022723"/>
    </source>
</evidence>
<keyword evidence="5" id="KW-0479">Metal-binding</keyword>
<dbReference type="EC" id="2.5.1.3" evidence="3"/>
<evidence type="ECO:0000256" key="8">
    <source>
        <dbReference type="ARBA" id="ARBA00022840"/>
    </source>
</evidence>
<dbReference type="CDD" id="cd01169">
    <property type="entry name" value="HMPP_kinase"/>
    <property type="match status" value="1"/>
</dbReference>
<proteinExistence type="inferred from homology"/>